<keyword evidence="3" id="KW-1185">Reference proteome</keyword>
<dbReference type="Gene3D" id="2.60.40.10">
    <property type="entry name" value="Immunoglobulins"/>
    <property type="match status" value="3"/>
</dbReference>
<sequence>MKCFSHAVRSRVLTSKLGSLVLLFQRSPIVQMLFPEAKLLGGAGLGEATKWVVATVAGLGAYDTVTGATEIVQTYPDENSQIVTGTAGVPLYFLFQVVGTPSNDKVSWSVSGLPPGLDHGDVPPPNPPTPYFHVISGTPTEEGSTTVTVTAYELQNQGGASFPQEFLFEIAPAIITNHPASVAIASGTKATLTVVGNPNGNTLTYRWYRGASGSTTNLAPGANTSSTYTTPNLTSATNYWVRVTRDGVAADSSTATVSIATVPTITTQPVSTTIPSGTTATLTVAASGTSPSIQWYRGTSPSMADPVAGATSTSFTTPALTTTTSYWARATNAAGGANSNTAIVTVNAPADPYGEWKASQFNATQLANPLVSGPTADPDADGITNQDEYIFGTPALTRDPSPLTIAVASGSNLSLGFTARQASGAGYAGKTRHYSLETRTDLGSGTWTPLSGFADIIGNNQPVTYSAPATPPRAFYSLRVWLTP</sequence>
<dbReference type="InterPro" id="IPR013783">
    <property type="entry name" value="Ig-like_fold"/>
</dbReference>
<dbReference type="SMART" id="SM00409">
    <property type="entry name" value="IG"/>
    <property type="match status" value="2"/>
</dbReference>
<dbReference type="Pfam" id="PF19081">
    <property type="entry name" value="Ig_7"/>
    <property type="match status" value="2"/>
</dbReference>
<reference evidence="2 3" key="1">
    <citation type="submission" date="2022-10" db="EMBL/GenBank/DDBJ databases">
        <title>Luteolibacter arcticus strain CCTCC AB 2014275, whole genome shotgun sequencing project.</title>
        <authorList>
            <person name="Zhao G."/>
            <person name="Shen L."/>
        </authorList>
    </citation>
    <scope>NUCLEOTIDE SEQUENCE [LARGE SCALE GENOMIC DNA]</scope>
    <source>
        <strain evidence="2 3">CCTCC AB 2014275</strain>
    </source>
</reference>
<dbReference type="InterPro" id="IPR007110">
    <property type="entry name" value="Ig-like_dom"/>
</dbReference>
<feature type="domain" description="Ig-like" evidence="1">
    <location>
        <begin position="263"/>
        <end position="345"/>
    </location>
</feature>
<dbReference type="RefSeq" id="WP_264489450.1">
    <property type="nucleotide sequence ID" value="NZ_JAPDDT010000013.1"/>
</dbReference>
<dbReference type="InterPro" id="IPR044023">
    <property type="entry name" value="Ig_7"/>
</dbReference>
<dbReference type="SUPFAM" id="SSF48726">
    <property type="entry name" value="Immunoglobulin"/>
    <property type="match status" value="1"/>
</dbReference>
<dbReference type="EMBL" id="JAPDDT010000013">
    <property type="protein sequence ID" value="MCW1925345.1"/>
    <property type="molecule type" value="Genomic_DNA"/>
</dbReference>
<evidence type="ECO:0000313" key="2">
    <source>
        <dbReference type="EMBL" id="MCW1925345.1"/>
    </source>
</evidence>
<evidence type="ECO:0000259" key="1">
    <source>
        <dbReference type="PROSITE" id="PS50835"/>
    </source>
</evidence>
<dbReference type="InterPro" id="IPR036179">
    <property type="entry name" value="Ig-like_dom_sf"/>
</dbReference>
<name>A0ABT3GP96_9BACT</name>
<accession>A0ABT3GP96</accession>
<protein>
    <recommendedName>
        <fullName evidence="1">Ig-like domain-containing protein</fullName>
    </recommendedName>
</protein>
<proteinExistence type="predicted"/>
<dbReference type="Proteomes" id="UP001320876">
    <property type="component" value="Unassembled WGS sequence"/>
</dbReference>
<comment type="caution">
    <text evidence="2">The sequence shown here is derived from an EMBL/GenBank/DDBJ whole genome shotgun (WGS) entry which is preliminary data.</text>
</comment>
<dbReference type="InterPro" id="IPR003599">
    <property type="entry name" value="Ig_sub"/>
</dbReference>
<dbReference type="PROSITE" id="PS50835">
    <property type="entry name" value="IG_LIKE"/>
    <property type="match status" value="1"/>
</dbReference>
<organism evidence="2 3">
    <name type="scientific">Luteolibacter arcticus</name>
    <dbReference type="NCBI Taxonomy" id="1581411"/>
    <lineage>
        <taxon>Bacteria</taxon>
        <taxon>Pseudomonadati</taxon>
        <taxon>Verrucomicrobiota</taxon>
        <taxon>Verrucomicrobiia</taxon>
        <taxon>Verrucomicrobiales</taxon>
        <taxon>Verrucomicrobiaceae</taxon>
        <taxon>Luteolibacter</taxon>
    </lineage>
</organism>
<gene>
    <name evidence="2" type="ORF">OKA05_22485</name>
</gene>
<evidence type="ECO:0000313" key="3">
    <source>
        <dbReference type="Proteomes" id="UP001320876"/>
    </source>
</evidence>